<keyword evidence="2" id="KW-0472">Membrane</keyword>
<evidence type="ECO:0000313" key="3">
    <source>
        <dbReference type="EMBL" id="TCP21215.1"/>
    </source>
</evidence>
<organism evidence="3 4">
    <name type="scientific">Rhodovulum adriaticum</name>
    <name type="common">Rhodopseudomonas adriatica</name>
    <dbReference type="NCBI Taxonomy" id="35804"/>
    <lineage>
        <taxon>Bacteria</taxon>
        <taxon>Pseudomonadati</taxon>
        <taxon>Pseudomonadota</taxon>
        <taxon>Alphaproteobacteria</taxon>
        <taxon>Rhodobacterales</taxon>
        <taxon>Paracoccaceae</taxon>
        <taxon>Rhodovulum</taxon>
    </lineage>
</organism>
<sequence>MARAPAFPDPEGYRRRRLMDLARLLPLLGLCLFLLPVLDADDGLGAGLLIYLFAAWFGLIATAALLARRLCAASAPAPDPAKPGAEAGGQEGAE</sequence>
<reference evidence="3 4" key="1">
    <citation type="submission" date="2019-03" db="EMBL/GenBank/DDBJ databases">
        <title>Genomic Encyclopedia of Type Strains, Phase IV (KMG-IV): sequencing the most valuable type-strain genomes for metagenomic binning, comparative biology and taxonomic classification.</title>
        <authorList>
            <person name="Goeker M."/>
        </authorList>
    </citation>
    <scope>NUCLEOTIDE SEQUENCE [LARGE SCALE GENOMIC DNA]</scope>
    <source>
        <strain evidence="3 4">DSM 2781</strain>
    </source>
</reference>
<feature type="transmembrane region" description="Helical" evidence="2">
    <location>
        <begin position="21"/>
        <end position="38"/>
    </location>
</feature>
<protein>
    <submittedName>
        <fullName evidence="3">Uncharacterized protein</fullName>
    </submittedName>
</protein>
<evidence type="ECO:0000313" key="4">
    <source>
        <dbReference type="Proteomes" id="UP000295733"/>
    </source>
</evidence>
<name>A0A4R2NJ20_RHOAD</name>
<feature type="region of interest" description="Disordered" evidence="1">
    <location>
        <begin position="75"/>
        <end position="94"/>
    </location>
</feature>
<dbReference type="RefSeq" id="WP_132605007.1">
    <property type="nucleotide sequence ID" value="NZ_NRRP01000031.1"/>
</dbReference>
<dbReference type="EMBL" id="SLXL01000012">
    <property type="protein sequence ID" value="TCP21215.1"/>
    <property type="molecule type" value="Genomic_DNA"/>
</dbReference>
<evidence type="ECO:0000256" key="1">
    <source>
        <dbReference type="SAM" id="MobiDB-lite"/>
    </source>
</evidence>
<dbReference type="Proteomes" id="UP000295733">
    <property type="component" value="Unassembled WGS sequence"/>
</dbReference>
<dbReference type="AlphaFoldDB" id="A0A4R2NJ20"/>
<gene>
    <name evidence="3" type="ORF">EV656_11231</name>
</gene>
<feature type="transmembrane region" description="Helical" evidence="2">
    <location>
        <begin position="44"/>
        <end position="67"/>
    </location>
</feature>
<evidence type="ECO:0000256" key="2">
    <source>
        <dbReference type="SAM" id="Phobius"/>
    </source>
</evidence>
<keyword evidence="4" id="KW-1185">Reference proteome</keyword>
<comment type="caution">
    <text evidence="3">The sequence shown here is derived from an EMBL/GenBank/DDBJ whole genome shotgun (WGS) entry which is preliminary data.</text>
</comment>
<keyword evidence="2" id="KW-1133">Transmembrane helix</keyword>
<keyword evidence="2" id="KW-0812">Transmembrane</keyword>
<proteinExistence type="predicted"/>
<accession>A0A4R2NJ20</accession>